<keyword evidence="6" id="KW-1185">Reference proteome</keyword>
<proteinExistence type="predicted"/>
<dbReference type="Gene3D" id="3.40.50.2000">
    <property type="entry name" value="Glycogen Phosphorylase B"/>
    <property type="match status" value="2"/>
</dbReference>
<comment type="caution">
    <text evidence="5">The sequence shown here is derived from an EMBL/GenBank/DDBJ whole genome shotgun (WGS) entry which is preliminary data.</text>
</comment>
<dbReference type="Proteomes" id="UP000286208">
    <property type="component" value="Unassembled WGS sequence"/>
</dbReference>
<dbReference type="PANTHER" id="PTHR46401">
    <property type="entry name" value="GLYCOSYLTRANSFERASE WBBK-RELATED"/>
    <property type="match status" value="1"/>
</dbReference>
<dbReference type="SUPFAM" id="SSF53756">
    <property type="entry name" value="UDP-Glycosyltransferase/glycogen phosphorylase"/>
    <property type="match status" value="1"/>
</dbReference>
<evidence type="ECO:0000313" key="5">
    <source>
        <dbReference type="EMBL" id="RVW09326.1"/>
    </source>
</evidence>
<dbReference type="EMBL" id="RKLP01000005">
    <property type="protein sequence ID" value="RVW09326.1"/>
    <property type="molecule type" value="Genomic_DNA"/>
</dbReference>
<protein>
    <submittedName>
        <fullName evidence="5">Glycosyltransferase family 1 protein</fullName>
    </submittedName>
</protein>
<dbReference type="PANTHER" id="PTHR46401:SF2">
    <property type="entry name" value="GLYCOSYLTRANSFERASE WBBK-RELATED"/>
    <property type="match status" value="1"/>
</dbReference>
<accession>A0A3S3AIY3</accession>
<evidence type="ECO:0000256" key="2">
    <source>
        <dbReference type="ARBA" id="ARBA00022679"/>
    </source>
</evidence>
<feature type="domain" description="Glycosyltransferase subfamily 4-like N-terminal" evidence="4">
    <location>
        <begin position="77"/>
        <end position="151"/>
    </location>
</feature>
<evidence type="ECO:0000259" key="4">
    <source>
        <dbReference type="Pfam" id="PF13439"/>
    </source>
</evidence>
<dbReference type="InterPro" id="IPR028098">
    <property type="entry name" value="Glyco_trans_4-like_N"/>
</dbReference>
<reference evidence="5 6" key="1">
    <citation type="submission" date="2018-11" db="EMBL/GenBank/DDBJ databases">
        <title>Rhodococcus spongicola sp. nov. and Rhodococcus xishaensis sp. nov. from marine sponges.</title>
        <authorList>
            <person name="Li L."/>
            <person name="Lin H.W."/>
        </authorList>
    </citation>
    <scope>NUCLEOTIDE SEQUENCE [LARGE SCALE GENOMIC DNA]</scope>
    <source>
        <strain evidence="5 6">CCTCC AB2014297</strain>
    </source>
</reference>
<keyword evidence="2 5" id="KW-0808">Transferase</keyword>
<dbReference type="GO" id="GO:0009103">
    <property type="term" value="P:lipopolysaccharide biosynthetic process"/>
    <property type="evidence" value="ECO:0007669"/>
    <property type="project" value="TreeGrafter"/>
</dbReference>
<dbReference type="GO" id="GO:0016757">
    <property type="term" value="F:glycosyltransferase activity"/>
    <property type="evidence" value="ECO:0007669"/>
    <property type="project" value="UniProtKB-KW"/>
</dbReference>
<dbReference type="OrthoDB" id="9801609at2"/>
<dbReference type="RefSeq" id="WP_127916125.1">
    <property type="nucleotide sequence ID" value="NZ_RKLP01000005.1"/>
</dbReference>
<evidence type="ECO:0000256" key="1">
    <source>
        <dbReference type="ARBA" id="ARBA00022676"/>
    </source>
</evidence>
<keyword evidence="1" id="KW-0328">Glycosyltransferase</keyword>
<evidence type="ECO:0000259" key="3">
    <source>
        <dbReference type="Pfam" id="PF00534"/>
    </source>
</evidence>
<feature type="domain" description="Glycosyl transferase family 1" evidence="3">
    <location>
        <begin position="165"/>
        <end position="309"/>
    </location>
</feature>
<dbReference type="Pfam" id="PF13439">
    <property type="entry name" value="Glyco_transf_4"/>
    <property type="match status" value="1"/>
</dbReference>
<evidence type="ECO:0000313" key="6">
    <source>
        <dbReference type="Proteomes" id="UP000286208"/>
    </source>
</evidence>
<name>A0A3S3AIY3_9NOCA</name>
<dbReference type="AlphaFoldDB" id="A0A3S3AIY3"/>
<sequence length="343" mass="37193">MKVLMPGRILERHVGGNTTYARTLASGLRDRGVEVSSMRYVDNPVGTLALETAQALARPVPDQVLHYVADTGPLISTRSPSVVTVHGVASKWVEGVRKPHAERVWRARVGAAIKRTNRVITVSESSADDIADVFGVERESISVILHGIDCEKFARSRTLSEDISAKVPSEFLLYVGNIEPRKNLVELVEAMSCGPLADAGLPLLIAGKPAWDSEESMAAITASRNVRYLGFISEDDKIALMQRCTAFVFPSKYEGFGFPVLEAMAAGAPVVTSQRGALREVAGPAMVTADIDRESIAASVRDALGDSEWLTTAPERGRAWASTFSWDKSVDAHVEVYRSVVDR</sequence>
<gene>
    <name evidence="5" type="ORF">EGT67_11015</name>
</gene>
<organism evidence="5 6">
    <name type="scientific">Prescottella agglutinans</name>
    <dbReference type="NCBI Taxonomy" id="1644129"/>
    <lineage>
        <taxon>Bacteria</taxon>
        <taxon>Bacillati</taxon>
        <taxon>Actinomycetota</taxon>
        <taxon>Actinomycetes</taxon>
        <taxon>Mycobacteriales</taxon>
        <taxon>Nocardiaceae</taxon>
        <taxon>Prescottella</taxon>
    </lineage>
</organism>
<dbReference type="InterPro" id="IPR001296">
    <property type="entry name" value="Glyco_trans_1"/>
</dbReference>
<dbReference type="Pfam" id="PF00534">
    <property type="entry name" value="Glycos_transf_1"/>
    <property type="match status" value="1"/>
</dbReference>
<dbReference type="CDD" id="cd03809">
    <property type="entry name" value="GT4_MtfB-like"/>
    <property type="match status" value="1"/>
</dbReference>